<feature type="domain" description="Retrotransposon Copia-like N-terminal" evidence="2">
    <location>
        <begin position="272"/>
        <end position="310"/>
    </location>
</feature>
<reference evidence="4 5" key="1">
    <citation type="journal article" date="2017" name="Genome Biol.">
        <title>New reference genome sequences of hot pepper reveal the massive evolution of plant disease-resistance genes by retroduplication.</title>
        <authorList>
            <person name="Kim S."/>
            <person name="Park J."/>
            <person name="Yeom S.I."/>
            <person name="Kim Y.M."/>
            <person name="Seo E."/>
            <person name="Kim K.T."/>
            <person name="Kim M.S."/>
            <person name="Lee J.M."/>
            <person name="Cheong K."/>
            <person name="Shin H.S."/>
            <person name="Kim S.B."/>
            <person name="Han K."/>
            <person name="Lee J."/>
            <person name="Park M."/>
            <person name="Lee H.A."/>
            <person name="Lee H.Y."/>
            <person name="Lee Y."/>
            <person name="Oh S."/>
            <person name="Lee J.H."/>
            <person name="Choi E."/>
            <person name="Choi E."/>
            <person name="Lee S.E."/>
            <person name="Jeon J."/>
            <person name="Kim H."/>
            <person name="Choi G."/>
            <person name="Song H."/>
            <person name="Lee J."/>
            <person name="Lee S.C."/>
            <person name="Kwon J.K."/>
            <person name="Lee H.Y."/>
            <person name="Koo N."/>
            <person name="Hong Y."/>
            <person name="Kim R.W."/>
            <person name="Kang W.H."/>
            <person name="Huh J.H."/>
            <person name="Kang B.C."/>
            <person name="Yang T.J."/>
            <person name="Lee Y.H."/>
            <person name="Bennetzen J.L."/>
            <person name="Choi D."/>
        </authorList>
    </citation>
    <scope>NUCLEOTIDE SEQUENCE [LARGE SCALE GENOMIC DNA]</scope>
    <source>
        <strain evidence="5">cv. PBC81</strain>
    </source>
</reference>
<dbReference type="InterPro" id="IPR016208">
    <property type="entry name" value="Ald_Oxase/xanthine_DH-like"/>
</dbReference>
<accession>A0A2G2VPI3</accession>
<feature type="domain" description="Aldehyde oxidase/xanthine dehydrogenase second molybdopterin binding" evidence="3">
    <location>
        <begin position="178"/>
        <end position="219"/>
    </location>
</feature>
<name>A0A2G2VPI3_CAPBA</name>
<feature type="domain" description="Aldehyde oxidase/xanthine dehydrogenase second molybdopterin binding" evidence="3">
    <location>
        <begin position="17"/>
        <end position="148"/>
    </location>
</feature>
<dbReference type="InterPro" id="IPR037165">
    <property type="entry name" value="AldOxase/xan_DH_Mopterin-bd_sf"/>
</dbReference>
<protein>
    <submittedName>
        <fullName evidence="4">Indole-3-acetaldehyde oxidase</fullName>
    </submittedName>
</protein>
<dbReference type="Pfam" id="PF20256">
    <property type="entry name" value="MoCoBD_2"/>
    <property type="match status" value="2"/>
</dbReference>
<sequence>MTASALGLIESSWTKDLMKNVRVTQEDSLSLVQGAYTGGSTTSESNCEAVRLCCDVLVERLTPLKKQLQEQNGSVDWPMLISQAQLQSVNLAENSYYVPKSSSSSYLNFGAAVSEVKIDILTGETTILQSDIIYDCGKSLNPAVDMGQFFPFNVDFRSCNSNLLLQFTDASCFYAVIIEGAFVQGIGFFMQEEYLMNEDSLMVSNSTWTYKIPTLDTIPQNFNVHVVNSGHHKKRVLSSKGDHLSGTSKEYKSSSLGVPTENMMTQGGNISHMSFQLTSHRLNGKNYLEWAQSVKLAIDGNNKIKIADGSFSTIARKVTVKLSPFLTLHDILHVPKLSCNLVSVSKLIRSLNYRAIFDSDDMRILENGLREDD</sequence>
<comment type="caution">
    <text evidence="4">The sequence shown here is derived from an EMBL/GenBank/DDBJ whole genome shotgun (WGS) entry which is preliminary data.</text>
</comment>
<evidence type="ECO:0000259" key="2">
    <source>
        <dbReference type="Pfam" id="PF14244"/>
    </source>
</evidence>
<dbReference type="AlphaFoldDB" id="A0A2G2VPI3"/>
<dbReference type="EMBL" id="MLFT02000011">
    <property type="protein sequence ID" value="PHT34889.1"/>
    <property type="molecule type" value="Genomic_DNA"/>
</dbReference>
<dbReference type="OrthoDB" id="996678at2759"/>
<evidence type="ECO:0000259" key="3">
    <source>
        <dbReference type="Pfam" id="PF20256"/>
    </source>
</evidence>
<dbReference type="GO" id="GO:0005506">
    <property type="term" value="F:iron ion binding"/>
    <property type="evidence" value="ECO:0007669"/>
    <property type="project" value="InterPro"/>
</dbReference>
<dbReference type="InterPro" id="IPR046867">
    <property type="entry name" value="AldOxase/xan_DH_MoCoBD2"/>
</dbReference>
<dbReference type="Proteomes" id="UP000224567">
    <property type="component" value="Unassembled WGS sequence"/>
</dbReference>
<dbReference type="GO" id="GO:0016491">
    <property type="term" value="F:oxidoreductase activity"/>
    <property type="evidence" value="ECO:0007669"/>
    <property type="project" value="InterPro"/>
</dbReference>
<dbReference type="STRING" id="33114.A0A2G2VPI3"/>
<feature type="region of interest" description="Disordered" evidence="1">
    <location>
        <begin position="237"/>
        <end position="258"/>
    </location>
</feature>
<organism evidence="4 5">
    <name type="scientific">Capsicum baccatum</name>
    <name type="common">Peruvian pepper</name>
    <dbReference type="NCBI Taxonomy" id="33114"/>
    <lineage>
        <taxon>Eukaryota</taxon>
        <taxon>Viridiplantae</taxon>
        <taxon>Streptophyta</taxon>
        <taxon>Embryophyta</taxon>
        <taxon>Tracheophyta</taxon>
        <taxon>Spermatophyta</taxon>
        <taxon>Magnoliopsida</taxon>
        <taxon>eudicotyledons</taxon>
        <taxon>Gunneridae</taxon>
        <taxon>Pentapetalae</taxon>
        <taxon>asterids</taxon>
        <taxon>lamiids</taxon>
        <taxon>Solanales</taxon>
        <taxon>Solanaceae</taxon>
        <taxon>Solanoideae</taxon>
        <taxon>Capsiceae</taxon>
        <taxon>Capsicum</taxon>
    </lineage>
</organism>
<evidence type="ECO:0000313" key="4">
    <source>
        <dbReference type="EMBL" id="PHT34889.1"/>
    </source>
</evidence>
<gene>
    <name evidence="4" type="ORF">CQW23_26689</name>
</gene>
<dbReference type="Gene3D" id="3.30.365.10">
    <property type="entry name" value="Aldehyde oxidase/xanthine dehydrogenase, molybdopterin binding domain"/>
    <property type="match status" value="3"/>
</dbReference>
<evidence type="ECO:0000313" key="5">
    <source>
        <dbReference type="Proteomes" id="UP000224567"/>
    </source>
</evidence>
<dbReference type="PANTHER" id="PTHR11908:SF133">
    <property type="entry name" value="ABSCISIC-ALDEHYDE OXIDASE-LIKE"/>
    <property type="match status" value="1"/>
</dbReference>
<dbReference type="PANTHER" id="PTHR11908">
    <property type="entry name" value="XANTHINE DEHYDROGENASE"/>
    <property type="match status" value="1"/>
</dbReference>
<reference evidence="5" key="2">
    <citation type="journal article" date="2017" name="J. Anim. Genet.">
        <title>Multiple reference genome sequences of hot pepper reveal the massive evolution of plant disease resistance genes by retroduplication.</title>
        <authorList>
            <person name="Kim S."/>
            <person name="Park J."/>
            <person name="Yeom S.-I."/>
            <person name="Kim Y.-M."/>
            <person name="Seo E."/>
            <person name="Kim K.-T."/>
            <person name="Kim M.-S."/>
            <person name="Lee J.M."/>
            <person name="Cheong K."/>
            <person name="Shin H.-S."/>
            <person name="Kim S.-B."/>
            <person name="Han K."/>
            <person name="Lee J."/>
            <person name="Park M."/>
            <person name="Lee H.-A."/>
            <person name="Lee H.-Y."/>
            <person name="Lee Y."/>
            <person name="Oh S."/>
            <person name="Lee J.H."/>
            <person name="Choi E."/>
            <person name="Choi E."/>
            <person name="Lee S.E."/>
            <person name="Jeon J."/>
            <person name="Kim H."/>
            <person name="Choi G."/>
            <person name="Song H."/>
            <person name="Lee J."/>
            <person name="Lee S.-C."/>
            <person name="Kwon J.-K."/>
            <person name="Lee H.-Y."/>
            <person name="Koo N."/>
            <person name="Hong Y."/>
            <person name="Kim R.W."/>
            <person name="Kang W.-H."/>
            <person name="Huh J.H."/>
            <person name="Kang B.-C."/>
            <person name="Yang T.-J."/>
            <person name="Lee Y.-H."/>
            <person name="Bennetzen J.L."/>
            <person name="Choi D."/>
        </authorList>
    </citation>
    <scope>NUCLEOTIDE SEQUENCE [LARGE SCALE GENOMIC DNA]</scope>
    <source>
        <strain evidence="5">cv. PBC81</strain>
    </source>
</reference>
<dbReference type="SUPFAM" id="SSF56003">
    <property type="entry name" value="Molybdenum cofactor-binding domain"/>
    <property type="match status" value="1"/>
</dbReference>
<evidence type="ECO:0000256" key="1">
    <source>
        <dbReference type="SAM" id="MobiDB-lite"/>
    </source>
</evidence>
<dbReference type="Pfam" id="PF14244">
    <property type="entry name" value="Retrotran_gag_3"/>
    <property type="match status" value="1"/>
</dbReference>
<feature type="compositionally biased region" description="Polar residues" evidence="1">
    <location>
        <begin position="245"/>
        <end position="258"/>
    </location>
</feature>
<keyword evidence="5" id="KW-1185">Reference proteome</keyword>
<dbReference type="InterPro" id="IPR029472">
    <property type="entry name" value="Copia-like_N"/>
</dbReference>
<proteinExistence type="predicted"/>